<dbReference type="InterPro" id="IPR003961">
    <property type="entry name" value="FN3_dom"/>
</dbReference>
<dbReference type="Gene3D" id="3.40.630.40">
    <property type="entry name" value="Zn-dependent exopeptidases"/>
    <property type="match status" value="1"/>
</dbReference>
<dbReference type="Gene3D" id="2.60.40.10">
    <property type="entry name" value="Immunoglobulins"/>
    <property type="match status" value="1"/>
</dbReference>
<feature type="chain" id="PRO_5005674933" evidence="1">
    <location>
        <begin position="21"/>
        <end position="867"/>
    </location>
</feature>
<dbReference type="PROSITE" id="PS50853">
    <property type="entry name" value="FN3"/>
    <property type="match status" value="1"/>
</dbReference>
<dbReference type="SUPFAM" id="SSF53187">
    <property type="entry name" value="Zn-dependent exopeptidases"/>
    <property type="match status" value="1"/>
</dbReference>
<evidence type="ECO:0000259" key="2">
    <source>
        <dbReference type="PROSITE" id="PS50853"/>
    </source>
</evidence>
<keyword evidence="1" id="KW-0732">Signal</keyword>
<dbReference type="Pfam" id="PF00041">
    <property type="entry name" value="fn3"/>
    <property type="match status" value="1"/>
</dbReference>
<feature type="signal peptide" evidence="1">
    <location>
        <begin position="1"/>
        <end position="20"/>
    </location>
</feature>
<reference evidence="3" key="1">
    <citation type="submission" date="2011-01" db="EMBL/GenBank/DDBJ databases">
        <authorList>
            <person name="Muzny D."/>
            <person name="Qin X."/>
            <person name="Buhay C."/>
            <person name="Dugan-Rocha S."/>
            <person name="Ding Y."/>
            <person name="Chen G."/>
            <person name="Hawes A."/>
            <person name="Holder M."/>
            <person name="Jhangiani S."/>
            <person name="Johnson A."/>
            <person name="Khan Z."/>
            <person name="Li Z."/>
            <person name="Liu W."/>
            <person name="Liu X."/>
            <person name="Perez L."/>
            <person name="Shen H."/>
            <person name="Wang Q."/>
            <person name="Watt J."/>
            <person name="Xi L."/>
            <person name="Xin Y."/>
            <person name="Zhou J."/>
            <person name="Deng J."/>
            <person name="Jiang H."/>
            <person name="Liu Y."/>
            <person name="Qu J."/>
            <person name="Song X.-Z."/>
            <person name="Zhang L."/>
            <person name="Villasana D."/>
            <person name="Johnson A."/>
            <person name="Liu J."/>
            <person name="Liyanage D."/>
            <person name="Lorensuhewa L."/>
            <person name="Robinson T."/>
            <person name="Song A."/>
            <person name="Song B.-B."/>
            <person name="Dinh H."/>
            <person name="Thornton R."/>
            <person name="Coyle M."/>
            <person name="Francisco L."/>
            <person name="Jackson L."/>
            <person name="Javaid M."/>
            <person name="Korchina V."/>
            <person name="Kovar C."/>
            <person name="Mata R."/>
            <person name="Mathew T."/>
            <person name="Ngo R."/>
            <person name="Nguyen L."/>
            <person name="Nguyen N."/>
            <person name="Okwuonu G."/>
            <person name="Ongeri F."/>
            <person name="Pham C."/>
            <person name="Simmons D."/>
            <person name="Wilczek-Boney K."/>
            <person name="Hale W."/>
            <person name="Jakkamsetti A."/>
            <person name="Pham P."/>
            <person name="Ruth R."/>
            <person name="San Lucas F."/>
            <person name="Warren J."/>
            <person name="Zhang J."/>
            <person name="Zhao Z."/>
            <person name="Zhou C."/>
            <person name="Zhu D."/>
            <person name="Lee S."/>
            <person name="Bess C."/>
            <person name="Blankenburg K."/>
            <person name="Forbes L."/>
            <person name="Fu Q."/>
            <person name="Gubbala S."/>
            <person name="Hirani K."/>
            <person name="Jayaseelan J.C."/>
            <person name="Lara F."/>
            <person name="Munidasa M."/>
            <person name="Palculict T."/>
            <person name="Patil S."/>
            <person name="Pu L.-L."/>
            <person name="Saada N."/>
            <person name="Tang L."/>
            <person name="Weissenberger G."/>
            <person name="Zhu Y."/>
            <person name="Hemphill L."/>
            <person name="Shang Y."/>
            <person name="Youmans B."/>
            <person name="Ayvaz T."/>
            <person name="Ross M."/>
            <person name="Santibanez J."/>
            <person name="Aqrawi P."/>
            <person name="Gross S."/>
            <person name="Joshi V."/>
            <person name="Fowler G."/>
            <person name="Nazareth L."/>
            <person name="Reid J."/>
            <person name="Worley K."/>
            <person name="Petrosino J."/>
            <person name="Highlander S."/>
            <person name="Gibbs R."/>
        </authorList>
    </citation>
    <scope>NUCLEOTIDE SEQUENCE [LARGE SCALE GENOMIC DNA]</scope>
    <source>
        <strain evidence="3">ATCC 33269</strain>
    </source>
</reference>
<comment type="caution">
    <text evidence="3">The sequence shown here is derived from an EMBL/GenBank/DDBJ whole genome shotgun (WGS) entry which is preliminary data.</text>
</comment>
<feature type="domain" description="Fibronectin type-III" evidence="2">
    <location>
        <begin position="492"/>
        <end position="584"/>
    </location>
</feature>
<dbReference type="Proteomes" id="UP000005580">
    <property type="component" value="Unassembled WGS sequence"/>
</dbReference>
<dbReference type="SMART" id="SM00060">
    <property type="entry name" value="FN3"/>
    <property type="match status" value="1"/>
</dbReference>
<dbReference type="InterPro" id="IPR036116">
    <property type="entry name" value="FN3_sf"/>
</dbReference>
<dbReference type="AlphaFoldDB" id="E7RSM5"/>
<keyword evidence="4" id="KW-1185">Reference proteome</keyword>
<dbReference type="InterPro" id="IPR013783">
    <property type="entry name" value="Ig-like_fold"/>
</dbReference>
<organism evidence="3 4">
    <name type="scientific">Hoylesella oralis ATCC 33269</name>
    <dbReference type="NCBI Taxonomy" id="873533"/>
    <lineage>
        <taxon>Bacteria</taxon>
        <taxon>Pseudomonadati</taxon>
        <taxon>Bacteroidota</taxon>
        <taxon>Bacteroidia</taxon>
        <taxon>Bacteroidales</taxon>
        <taxon>Prevotellaceae</taxon>
        <taxon>Hoylesella</taxon>
    </lineage>
</organism>
<evidence type="ECO:0000313" key="4">
    <source>
        <dbReference type="Proteomes" id="UP000005580"/>
    </source>
</evidence>
<dbReference type="Pfam" id="PF25275">
    <property type="entry name" value="Golvesin_C"/>
    <property type="match status" value="1"/>
</dbReference>
<accession>E7RSM5</accession>
<evidence type="ECO:0000313" key="3">
    <source>
        <dbReference type="EMBL" id="EFZ36226.1"/>
    </source>
</evidence>
<dbReference type="RefSeq" id="WP_004370524.1">
    <property type="nucleotide sequence ID" value="NZ_GL833119.1"/>
</dbReference>
<dbReference type="HOGENOM" id="CLU_014520_0_0_10"/>
<dbReference type="InterPro" id="IPR033803">
    <property type="entry name" value="CBD-like_Golvesin-Xly"/>
</dbReference>
<gene>
    <name evidence="3" type="ORF">HMPREF0663_12293</name>
</gene>
<dbReference type="eggNOG" id="COG0860">
    <property type="taxonomic scope" value="Bacteria"/>
</dbReference>
<evidence type="ECO:0000256" key="1">
    <source>
        <dbReference type="SAM" id="SignalP"/>
    </source>
</evidence>
<proteinExistence type="predicted"/>
<sequence>MRIKTFIYTLAFFSSLHVFAQDDREITNAWGSIDYNGKPWVENISKPNTIKSGLKNRHIALWASHGKYYDKTKGKWMWQRPNLFGTTEDLFTQTIVVPYLIPMLENAGAIVFTPRERDWQTNEVIVDCDGNTHKNVYSETNKGEVWKDAGVKGFALHQGIYVDGENPFEQGHVRMAKATRKKNASEISYQPDIPKAGRYAVYVSYKTIEHSVDDAEYIVYHKGEKTVYRVNQQMGSGTWVYLGTFEFDKGSSPYNRVILTNNSHIRRGVVTGDAVRFGGGMGNIQRGGILSGLPRSLEGARYYAQWAGAPYSVYSSKGGEDDYGDDINARSLMSNWLAGGSVYAPSIEGLQIPIELALAIHSDAGYSTDFKSLVGSLAVCTTDFNDGKLNAGISRMTSKDFASTLLNNVVKDLLYKYKNWPKRYLWDRNYSETRLPAMPSAILETMSHQNFPDMIMGQDPNFKFTLARSIYKTILKYIAKQHNKSYTVTPLTPTNFSIEFLTKNKIRLSWKAQNDSQEPSAVPETFNIYTSIGNSSFDNGVNTGNNSFIMKLEPGIQYNFKITACNKGGESFPTETLSAYYNPNATKTILVVNGFYRLSAPAIVETDSTQGFDLNKDIGLTYGLTAGWNGRQLYFDKSRLGIEGEGGLGDSGDELAGHFIAGNDFNYTVTHVGAIAHTQKYNVASCSSMSVISGEVKMPDYHCVDLILGGEKYNRNALAYYKTFTPRMQQLLQEYTTHGGSLLVSGAYIGSDMVQETENLFLKNILKVAYTPSDSLITDGYIDGLGLSFDYYNTPNSDHYAVNIPEILRPAGDGAFCAMQYGSGPSAAVAYKGDTYRSFTMGIPFECISSKDMQNKIMQGILDFLLK</sequence>
<dbReference type="SUPFAM" id="SSF49265">
    <property type="entry name" value="Fibronectin type III"/>
    <property type="match status" value="1"/>
</dbReference>
<name>E7RSM5_9BACT</name>
<dbReference type="STRING" id="28134.SAMN05444288_2113"/>
<dbReference type="EMBL" id="AEPE02000006">
    <property type="protein sequence ID" value="EFZ36226.1"/>
    <property type="molecule type" value="Genomic_DNA"/>
</dbReference>
<protein>
    <submittedName>
        <fullName evidence="3">Fibronectin type III domain protein</fullName>
    </submittedName>
</protein>
<dbReference type="CDD" id="cd00063">
    <property type="entry name" value="FN3"/>
    <property type="match status" value="1"/>
</dbReference>